<feature type="coiled-coil region" evidence="8">
    <location>
        <begin position="726"/>
        <end position="753"/>
    </location>
</feature>
<accession>S3D7H9</accession>
<evidence type="ECO:0000313" key="11">
    <source>
        <dbReference type="Proteomes" id="UP000016922"/>
    </source>
</evidence>
<feature type="compositionally biased region" description="Basic residues" evidence="9">
    <location>
        <begin position="41"/>
        <end position="51"/>
    </location>
</feature>
<keyword evidence="4" id="KW-0653">Protein transport</keyword>
<dbReference type="GO" id="GO:0017056">
    <property type="term" value="F:structural constituent of nuclear pore"/>
    <property type="evidence" value="ECO:0007669"/>
    <property type="project" value="InterPro"/>
</dbReference>
<dbReference type="AlphaFoldDB" id="S3D7H9"/>
<keyword evidence="2" id="KW-0813">Transport</keyword>
<keyword evidence="8" id="KW-0175">Coiled coil</keyword>
<gene>
    <name evidence="10" type="ORF">GLAREA_04757</name>
</gene>
<feature type="region of interest" description="Disordered" evidence="9">
    <location>
        <begin position="27"/>
        <end position="51"/>
    </location>
</feature>
<feature type="region of interest" description="Disordered" evidence="9">
    <location>
        <begin position="83"/>
        <end position="106"/>
    </location>
</feature>
<keyword evidence="6" id="KW-0906">Nuclear pore complex</keyword>
<proteinExistence type="predicted"/>
<evidence type="ECO:0000256" key="5">
    <source>
        <dbReference type="ARBA" id="ARBA00023010"/>
    </source>
</evidence>
<evidence type="ECO:0000313" key="10">
    <source>
        <dbReference type="EMBL" id="EPE27966.1"/>
    </source>
</evidence>
<feature type="compositionally biased region" description="Polar residues" evidence="9">
    <location>
        <begin position="27"/>
        <end position="40"/>
    </location>
</feature>
<evidence type="ECO:0008006" key="12">
    <source>
        <dbReference type="Google" id="ProtNLM"/>
    </source>
</evidence>
<name>S3D7H9_GLAL2</name>
<evidence type="ECO:0000256" key="9">
    <source>
        <dbReference type="SAM" id="MobiDB-lite"/>
    </source>
</evidence>
<keyword evidence="5" id="KW-0811">Translocation</keyword>
<dbReference type="GO" id="GO:0005643">
    <property type="term" value="C:nuclear pore"/>
    <property type="evidence" value="ECO:0007669"/>
    <property type="project" value="UniProtKB-SubCell"/>
</dbReference>
<dbReference type="PANTHER" id="PTHR13257">
    <property type="entry name" value="NUCLEOPORIN NUP84-RELATED"/>
    <property type="match status" value="1"/>
</dbReference>
<dbReference type="EMBL" id="KE145369">
    <property type="protein sequence ID" value="EPE27966.1"/>
    <property type="molecule type" value="Genomic_DNA"/>
</dbReference>
<keyword evidence="7" id="KW-0539">Nucleus</keyword>
<protein>
    <recommendedName>
        <fullName evidence="12">WD40 repeat-like protein</fullName>
    </recommendedName>
</protein>
<dbReference type="GO" id="GO:0006406">
    <property type="term" value="P:mRNA export from nucleus"/>
    <property type="evidence" value="ECO:0007669"/>
    <property type="project" value="TreeGrafter"/>
</dbReference>
<dbReference type="OMA" id="WHPLGVH"/>
<dbReference type="GO" id="GO:0006606">
    <property type="term" value="P:protein import into nucleus"/>
    <property type="evidence" value="ECO:0007669"/>
    <property type="project" value="TreeGrafter"/>
</dbReference>
<dbReference type="RefSeq" id="XP_008085325.1">
    <property type="nucleotide sequence ID" value="XM_008087134.1"/>
</dbReference>
<sequence length="866" mass="97037">MPATLARTPEWLSRPNPGYNIFMESEPQASATTPATIANSSRKRAAKPGPRRTIARRGTEIFTAVGKEIRWADLVYLKEAWEETSRKSRGKKQTEDSQYNANHAQGYRTIKTPVSEDIRQLIISPQSNFLAILTTHTIHVAKLPESSHLTARETGPLKLKTFHLGPTTHVTSQPALASALWHPLGVNGNCLVTVTEDAIVRVWELSLADRWSFNDPTLSIDLKKLADGTTVDQDFTATNGRQGFTPDSVEMEVASACFASRGSAGWSPMTLWVAMREGDVYALCPLLPEKWSPPPTLIPSLSVSIVSKVAATEDDPQADRLLAQQQLAWMADLDNQDPTIVESSPGDPDAEVYSRPGKPGKVPKLQGPFEFQLAPEESEEELDGLLSDIFVIGPKIDSQELMFGEEDDLEFDEADQEGLSIGIICLLTSSGRLHISLDIEGVEAQWLPKSKSKISRRLLNDPTLLTFQVLDTLKSGEVWAGSWPTFSTDVTSRYQFYVTDTSCITHISLSPWVFRLENELSEGSVGTDLRVGMLARGDNTIRERVYTQPLKKGELALAASVLIRDPDLGYFLLTADQDGPKSMSFELPEEDDFEPLQRTRSPTFVEEESKPLPLFEARDVYQPSRTLHQRSRLPDFLEKLRHTKYKRLLNESVRLSPATLTIVAEAHKILGDETHALGEEAALIFRSCERLQIELQSQIRKTREVVERVERVIGDDVDDGPIVNVREDVEERFDNAMTRQKELTERIDKLKRKAAQGITRELTEKERAWIEEVNTLATKIRLDDEYEPAEEKGPQERFDEVMELKEELIAQVKDASTEEQEDSKQDVQVPSGIRKAKIAQVMSLLDREAALVEGTKSRLERLSMAS</sequence>
<keyword evidence="3" id="KW-0509">mRNA transport</keyword>
<keyword evidence="11" id="KW-1185">Reference proteome</keyword>
<evidence type="ECO:0000256" key="6">
    <source>
        <dbReference type="ARBA" id="ARBA00023132"/>
    </source>
</evidence>
<dbReference type="GO" id="GO:0000055">
    <property type="term" value="P:ribosomal large subunit export from nucleus"/>
    <property type="evidence" value="ECO:0007669"/>
    <property type="project" value="InterPro"/>
</dbReference>
<reference evidence="10 11" key="1">
    <citation type="journal article" date="2013" name="BMC Genomics">
        <title>Genomics-driven discovery of the pneumocandin biosynthetic gene cluster in the fungus Glarea lozoyensis.</title>
        <authorList>
            <person name="Chen L."/>
            <person name="Yue Q."/>
            <person name="Zhang X."/>
            <person name="Xiang M."/>
            <person name="Wang C."/>
            <person name="Li S."/>
            <person name="Che Y."/>
            <person name="Ortiz-Lopez F.J."/>
            <person name="Bills G.F."/>
            <person name="Liu X."/>
            <person name="An Z."/>
        </authorList>
    </citation>
    <scope>NUCLEOTIDE SEQUENCE [LARGE SCALE GENOMIC DNA]</scope>
    <source>
        <strain evidence="11">ATCC 20868 / MF5171</strain>
    </source>
</reference>
<dbReference type="GeneID" id="19463812"/>
<dbReference type="InterPro" id="IPR036322">
    <property type="entry name" value="WD40_repeat_dom_sf"/>
</dbReference>
<evidence type="ECO:0000256" key="2">
    <source>
        <dbReference type="ARBA" id="ARBA00022448"/>
    </source>
</evidence>
<dbReference type="PANTHER" id="PTHR13257:SF0">
    <property type="entry name" value="NUCLEAR PORE COMPLEX PROTEIN NUP88"/>
    <property type="match status" value="1"/>
</dbReference>
<evidence type="ECO:0000256" key="1">
    <source>
        <dbReference type="ARBA" id="ARBA00004567"/>
    </source>
</evidence>
<dbReference type="Proteomes" id="UP000016922">
    <property type="component" value="Unassembled WGS sequence"/>
</dbReference>
<dbReference type="eggNOG" id="ENOG502RXM6">
    <property type="taxonomic scope" value="Eukaryota"/>
</dbReference>
<dbReference type="STRING" id="1116229.S3D7H9"/>
<comment type="subcellular location">
    <subcellularLocation>
        <location evidence="1">Nucleus</location>
        <location evidence="1">Nuclear pore complex</location>
    </subcellularLocation>
</comment>
<evidence type="ECO:0000256" key="3">
    <source>
        <dbReference type="ARBA" id="ARBA00022816"/>
    </source>
</evidence>
<dbReference type="HOGENOM" id="CLU_009483_0_0_1"/>
<dbReference type="InterPro" id="IPR037700">
    <property type="entry name" value="NUP88/NUP82"/>
</dbReference>
<evidence type="ECO:0000256" key="4">
    <source>
        <dbReference type="ARBA" id="ARBA00022927"/>
    </source>
</evidence>
<evidence type="ECO:0000256" key="8">
    <source>
        <dbReference type="SAM" id="Coils"/>
    </source>
</evidence>
<dbReference type="OrthoDB" id="341482at2759"/>
<evidence type="ECO:0000256" key="7">
    <source>
        <dbReference type="ARBA" id="ARBA00023242"/>
    </source>
</evidence>
<dbReference type="GO" id="GO:0000056">
    <property type="term" value="P:ribosomal small subunit export from nucleus"/>
    <property type="evidence" value="ECO:0007669"/>
    <property type="project" value="InterPro"/>
</dbReference>
<dbReference type="SUPFAM" id="SSF50978">
    <property type="entry name" value="WD40 repeat-like"/>
    <property type="match status" value="1"/>
</dbReference>
<dbReference type="KEGG" id="glz:GLAREA_04757"/>
<organism evidence="10 11">
    <name type="scientific">Glarea lozoyensis (strain ATCC 20868 / MF5171)</name>
    <dbReference type="NCBI Taxonomy" id="1116229"/>
    <lineage>
        <taxon>Eukaryota</taxon>
        <taxon>Fungi</taxon>
        <taxon>Dikarya</taxon>
        <taxon>Ascomycota</taxon>
        <taxon>Pezizomycotina</taxon>
        <taxon>Leotiomycetes</taxon>
        <taxon>Helotiales</taxon>
        <taxon>Helotiaceae</taxon>
        <taxon>Glarea</taxon>
    </lineage>
</organism>